<evidence type="ECO:0000256" key="2">
    <source>
        <dbReference type="ARBA" id="ARBA00007489"/>
    </source>
</evidence>
<dbReference type="GO" id="GO:0005886">
    <property type="term" value="C:plasma membrane"/>
    <property type="evidence" value="ECO:0007669"/>
    <property type="project" value="UniProtKB-SubCell"/>
</dbReference>
<evidence type="ECO:0000259" key="20">
    <source>
        <dbReference type="SMART" id="SM00237"/>
    </source>
</evidence>
<proteinExistence type="inferred from homology"/>
<feature type="transmembrane region" description="Helical" evidence="19">
    <location>
        <begin position="796"/>
        <end position="816"/>
    </location>
</feature>
<evidence type="ECO:0000256" key="15">
    <source>
        <dbReference type="ARBA" id="ARBA00023180"/>
    </source>
</evidence>
<evidence type="ECO:0000256" key="13">
    <source>
        <dbReference type="ARBA" id="ARBA00023065"/>
    </source>
</evidence>
<evidence type="ECO:0000256" key="18">
    <source>
        <dbReference type="SAM" id="MobiDB-lite"/>
    </source>
</evidence>
<comment type="caution">
    <text evidence="21">The sequence shown here is derived from an EMBL/GenBank/DDBJ whole genome shotgun (WGS) entry which is preliminary data.</text>
</comment>
<evidence type="ECO:0000256" key="5">
    <source>
        <dbReference type="ARBA" id="ARBA00022692"/>
    </source>
</evidence>
<evidence type="ECO:0000256" key="8">
    <source>
        <dbReference type="ARBA" id="ARBA00022737"/>
    </source>
</evidence>
<feature type="transmembrane region" description="Helical" evidence="19">
    <location>
        <begin position="140"/>
        <end position="163"/>
    </location>
</feature>
<feature type="transmembrane region" description="Helical" evidence="19">
    <location>
        <begin position="53"/>
        <end position="78"/>
    </location>
</feature>
<keyword evidence="4" id="KW-1003">Cell membrane</keyword>
<evidence type="ECO:0000256" key="7">
    <source>
        <dbReference type="ARBA" id="ARBA00022729"/>
    </source>
</evidence>
<evidence type="ECO:0000256" key="3">
    <source>
        <dbReference type="ARBA" id="ARBA00022448"/>
    </source>
</evidence>
<evidence type="ECO:0000256" key="12">
    <source>
        <dbReference type="ARBA" id="ARBA00023053"/>
    </source>
</evidence>
<keyword evidence="7" id="KW-0732">Signal</keyword>
<dbReference type="EMBL" id="JAAPAO010000170">
    <property type="protein sequence ID" value="KAF4669462.1"/>
    <property type="molecule type" value="Genomic_DNA"/>
</dbReference>
<keyword evidence="10" id="KW-0112">Calmodulin-binding</keyword>
<gene>
    <name evidence="21" type="primary">SLC8A2</name>
    <name evidence="21" type="ORF">FOL47_002536</name>
</gene>
<protein>
    <submittedName>
        <fullName evidence="21">Sodium/calcium exchanger 2</fullName>
    </submittedName>
</protein>
<name>A0A7J6MCY4_PERCH</name>
<feature type="domain" description="Calx-beta" evidence="20">
    <location>
        <begin position="470"/>
        <end position="565"/>
    </location>
</feature>
<dbReference type="SUPFAM" id="SSF141072">
    <property type="entry name" value="CalX-like"/>
    <property type="match status" value="2"/>
</dbReference>
<evidence type="ECO:0000256" key="9">
    <source>
        <dbReference type="ARBA" id="ARBA00022837"/>
    </source>
</evidence>
<dbReference type="Gene3D" id="1.20.1420.30">
    <property type="entry name" value="NCX, central ion-binding region"/>
    <property type="match status" value="2"/>
</dbReference>
<evidence type="ECO:0000256" key="6">
    <source>
        <dbReference type="ARBA" id="ARBA00022723"/>
    </source>
</evidence>
<dbReference type="PRINTS" id="PR01259">
    <property type="entry name" value="NACAEXCHNGR"/>
</dbReference>
<dbReference type="GO" id="GO:0098703">
    <property type="term" value="P:calcium ion import across plasma membrane"/>
    <property type="evidence" value="ECO:0007669"/>
    <property type="project" value="TreeGrafter"/>
</dbReference>
<dbReference type="Gene3D" id="2.60.40.2030">
    <property type="match status" value="2"/>
</dbReference>
<feature type="region of interest" description="Disordered" evidence="18">
    <location>
        <begin position="345"/>
        <end position="365"/>
    </location>
</feature>
<dbReference type="AlphaFoldDB" id="A0A7J6MCY4"/>
<comment type="catalytic activity">
    <reaction evidence="17">
        <text>Ca(2+)(in) + 3 Na(+)(out) = Ca(2+)(out) + 3 Na(+)(in)</text>
        <dbReference type="Rhea" id="RHEA:69955"/>
        <dbReference type="ChEBI" id="CHEBI:29101"/>
        <dbReference type="ChEBI" id="CHEBI:29108"/>
    </reaction>
</comment>
<evidence type="ECO:0000256" key="4">
    <source>
        <dbReference type="ARBA" id="ARBA00022475"/>
    </source>
</evidence>
<dbReference type="GO" id="GO:0046872">
    <property type="term" value="F:metal ion binding"/>
    <property type="evidence" value="ECO:0007669"/>
    <property type="project" value="UniProtKB-KW"/>
</dbReference>
<dbReference type="PANTHER" id="PTHR11878">
    <property type="entry name" value="SODIUM/CALCIUM EXCHANGER"/>
    <property type="match status" value="1"/>
</dbReference>
<dbReference type="Proteomes" id="UP000591131">
    <property type="component" value="Unassembled WGS sequence"/>
</dbReference>
<keyword evidence="12" id="KW-0915">Sodium</keyword>
<keyword evidence="13" id="KW-0406">Ion transport</keyword>
<evidence type="ECO:0000256" key="11">
    <source>
        <dbReference type="ARBA" id="ARBA00022989"/>
    </source>
</evidence>
<evidence type="ECO:0000256" key="14">
    <source>
        <dbReference type="ARBA" id="ARBA00023136"/>
    </source>
</evidence>
<dbReference type="SMART" id="SM00237">
    <property type="entry name" value="Calx_beta"/>
    <property type="match status" value="2"/>
</dbReference>
<dbReference type="Pfam" id="PF03160">
    <property type="entry name" value="Calx-beta"/>
    <property type="match status" value="1"/>
</dbReference>
<dbReference type="GO" id="GO:0005516">
    <property type="term" value="F:calmodulin binding"/>
    <property type="evidence" value="ECO:0007669"/>
    <property type="project" value="UniProtKB-KW"/>
</dbReference>
<feature type="transmembrane region" description="Helical" evidence="19">
    <location>
        <begin position="836"/>
        <end position="856"/>
    </location>
</feature>
<dbReference type="InterPro" id="IPR044880">
    <property type="entry name" value="NCX_ion-bd_dom_sf"/>
</dbReference>
<dbReference type="Pfam" id="PF01699">
    <property type="entry name" value="Na_Ca_ex"/>
    <property type="match status" value="2"/>
</dbReference>
<feature type="transmembrane region" description="Helical" evidence="19">
    <location>
        <begin position="99"/>
        <end position="120"/>
    </location>
</feature>
<organism evidence="21 22">
    <name type="scientific">Perkinsus chesapeaki</name>
    <name type="common">Clam parasite</name>
    <name type="synonym">Perkinsus andrewsi</name>
    <dbReference type="NCBI Taxonomy" id="330153"/>
    <lineage>
        <taxon>Eukaryota</taxon>
        <taxon>Sar</taxon>
        <taxon>Alveolata</taxon>
        <taxon>Perkinsozoa</taxon>
        <taxon>Perkinsea</taxon>
        <taxon>Perkinsida</taxon>
        <taxon>Perkinsidae</taxon>
        <taxon>Perkinsus</taxon>
    </lineage>
</organism>
<evidence type="ECO:0000313" key="21">
    <source>
        <dbReference type="EMBL" id="KAF4669462.1"/>
    </source>
</evidence>
<dbReference type="PANTHER" id="PTHR11878:SF65">
    <property type="entry name" value="NA_CA-EXCHANGE PROTEIN, ISOFORM G"/>
    <property type="match status" value="1"/>
</dbReference>
<keyword evidence="22" id="KW-1185">Reference proteome</keyword>
<comment type="similarity">
    <text evidence="2">Belongs to the Ca(2+):cation antiporter (CaCA) (TC 2.A.19) family. SLC8 subfamily.</text>
</comment>
<keyword evidence="8" id="KW-0677">Repeat</keyword>
<comment type="subcellular location">
    <subcellularLocation>
        <location evidence="1">Cell membrane</location>
        <topology evidence="1">Multi-pass membrane protein</topology>
    </subcellularLocation>
</comment>
<keyword evidence="5 19" id="KW-0812">Transmembrane</keyword>
<keyword evidence="15" id="KW-0325">Glycoprotein</keyword>
<evidence type="ECO:0000256" key="19">
    <source>
        <dbReference type="SAM" id="Phobius"/>
    </source>
</evidence>
<dbReference type="InterPro" id="IPR038081">
    <property type="entry name" value="CalX-like_sf"/>
</dbReference>
<dbReference type="InterPro" id="IPR003644">
    <property type="entry name" value="Calx_beta"/>
</dbReference>
<dbReference type="InterPro" id="IPR004837">
    <property type="entry name" value="NaCa_Exmemb"/>
</dbReference>
<feature type="compositionally biased region" description="Basic and acidic residues" evidence="18">
    <location>
        <begin position="352"/>
        <end position="362"/>
    </location>
</feature>
<keyword evidence="11 19" id="KW-1133">Transmembrane helix</keyword>
<dbReference type="OrthoDB" id="418484at2759"/>
<evidence type="ECO:0000256" key="1">
    <source>
        <dbReference type="ARBA" id="ARBA00004651"/>
    </source>
</evidence>
<accession>A0A7J6MCY4</accession>
<evidence type="ECO:0000256" key="16">
    <source>
        <dbReference type="ARBA" id="ARBA00023201"/>
    </source>
</evidence>
<reference evidence="21 22" key="1">
    <citation type="submission" date="2020-04" db="EMBL/GenBank/DDBJ databases">
        <title>Perkinsus chesapeaki whole genome sequence.</title>
        <authorList>
            <person name="Bogema D.R."/>
        </authorList>
    </citation>
    <scope>NUCLEOTIDE SEQUENCE [LARGE SCALE GENOMIC DNA]</scope>
    <source>
        <strain evidence="21">ATCC PRA-425</strain>
    </source>
</reference>
<feature type="transmembrane region" description="Helical" evidence="19">
    <location>
        <begin position="206"/>
        <end position="226"/>
    </location>
</feature>
<keyword evidence="9" id="KW-0106">Calcium</keyword>
<keyword evidence="6" id="KW-0479">Metal-binding</keyword>
<feature type="domain" description="Calx-beta" evidence="20">
    <location>
        <begin position="358"/>
        <end position="456"/>
    </location>
</feature>
<dbReference type="InterPro" id="IPR051171">
    <property type="entry name" value="CaCA"/>
</dbReference>
<evidence type="ECO:0000313" key="22">
    <source>
        <dbReference type="Proteomes" id="UP000591131"/>
    </source>
</evidence>
<keyword evidence="14 19" id="KW-0472">Membrane</keyword>
<dbReference type="GO" id="GO:0007154">
    <property type="term" value="P:cell communication"/>
    <property type="evidence" value="ECO:0007669"/>
    <property type="project" value="InterPro"/>
</dbReference>
<keyword evidence="3" id="KW-0813">Transport</keyword>
<dbReference type="InterPro" id="IPR004836">
    <property type="entry name" value="Na_Ca_Ex"/>
</dbReference>
<evidence type="ECO:0000256" key="10">
    <source>
        <dbReference type="ARBA" id="ARBA00022860"/>
    </source>
</evidence>
<evidence type="ECO:0000256" key="17">
    <source>
        <dbReference type="ARBA" id="ARBA00033667"/>
    </source>
</evidence>
<feature type="transmembrane region" description="Helical" evidence="19">
    <location>
        <begin position="175"/>
        <end position="194"/>
    </location>
</feature>
<keyword evidence="16" id="KW-0739">Sodium transport</keyword>
<sequence>MAAVSLWGADPTYRGLADTVLGQPIPICKHGGGGLILPLFGDSEHDWPNGLRVVLYLVGLLWCFVGVAIISDVFMGAIEKITSKKNRVRIMVHGEAKLVTVRVWNDTVANLTLMALGSSAPEILLSVIELFSQNMFSGHLGPSTIVGSAAFNLLVISAVCIMAVPDGQVRAINDVGVFVVTASCSIFAYVWLLLVLQVSTPDVVDIWEAVITLALFPALVAIAYAADRGKCWPSVFSGKSVSGGSSAHRDHVLGLEELSAEEITELMDETRQRHGAELTDDAVMRIIQAERPPRTTRAQHRIHATRVLTGRAKSFQRSSVAGSSAGGGFMSAILGPSSSPVMPFEGKSGKTVSDEARHEESAAHQPSINFSCPRFAIMEGAGKVVLPLVLSSPVDQEITIHYETVQGTATAGDDYVPVVDGQVTIKAGELASRDIAIEVLDDDEVEDDENFWVRLTKVTKGAVLGKLSVAEVTIIDDDEAGELVLEKEELRVMGDEAEVVVLRANGCSGRVTVQYVTEADNAVAPNDYTHTEGELVMENNRAAGVIKIPICSKSRSSPHFRLILSDPTGGAKFCSKTDGGEDALICTIWIEPRPDLGKARTTVPALLNLHWGKVSLGASNWQEQFSEAIWVNGSKEEQAEASVSEWMMHIITVPWKVVFALCPPLEYMDGWLTFWVSLIMIGGVTAIIGDVAALLGCTMEIPDSVTAITLVALGTSLPDTFASRLAAIQDPYADASVGNVTGSNSVNVFLGLGLPWVIGSIYWKMQGATQEWIGRVGLNIYAEYPDGGLVVEAGDLTFSVLVFTICAFFCLAMLVVRRAKYGGELGGPKQGKRISAAILVALWVVYISVSSAKSLASKND</sequence>
<feature type="transmembrane region" description="Helical" evidence="19">
    <location>
        <begin position="672"/>
        <end position="695"/>
    </location>
</feature>
<dbReference type="GO" id="GO:0005432">
    <property type="term" value="F:calcium:sodium antiporter activity"/>
    <property type="evidence" value="ECO:0007669"/>
    <property type="project" value="InterPro"/>
</dbReference>